<dbReference type="AlphaFoldDB" id="A0A5J4YNU4"/>
<dbReference type="SUPFAM" id="SSF50978">
    <property type="entry name" value="WD40 repeat-like"/>
    <property type="match status" value="1"/>
</dbReference>
<dbReference type="OrthoDB" id="427795at2759"/>
<evidence type="ECO:0000313" key="9">
    <source>
        <dbReference type="Proteomes" id="UP000324585"/>
    </source>
</evidence>
<dbReference type="InterPro" id="IPR015943">
    <property type="entry name" value="WD40/YVTN_repeat-like_dom_sf"/>
</dbReference>
<evidence type="ECO:0000256" key="6">
    <source>
        <dbReference type="PROSITE-ProRule" id="PRU00221"/>
    </source>
</evidence>
<name>A0A5J4YNU4_PORPP</name>
<comment type="caution">
    <text evidence="8">The sequence shown here is derived from an EMBL/GenBank/DDBJ whole genome shotgun (WGS) entry which is preliminary data.</text>
</comment>
<keyword evidence="9" id="KW-1185">Reference proteome</keyword>
<evidence type="ECO:0000256" key="2">
    <source>
        <dbReference type="ARBA" id="ARBA00022574"/>
    </source>
</evidence>
<dbReference type="PROSITE" id="PS50294">
    <property type="entry name" value="WD_REPEATS_REGION"/>
    <property type="match status" value="2"/>
</dbReference>
<evidence type="ECO:0000259" key="7">
    <source>
        <dbReference type="Pfam" id="PF12265"/>
    </source>
</evidence>
<dbReference type="InterPro" id="IPR020472">
    <property type="entry name" value="WD40_PAC1"/>
</dbReference>
<evidence type="ECO:0000256" key="1">
    <source>
        <dbReference type="ARBA" id="ARBA00004123"/>
    </source>
</evidence>
<dbReference type="InterPro" id="IPR022052">
    <property type="entry name" value="Histone-bd_RBBP4-like_N"/>
</dbReference>
<feature type="repeat" description="WD" evidence="6">
    <location>
        <begin position="331"/>
        <end position="363"/>
    </location>
</feature>
<feature type="repeat" description="WD" evidence="6">
    <location>
        <begin position="240"/>
        <end position="282"/>
    </location>
</feature>
<dbReference type="Pfam" id="PF00400">
    <property type="entry name" value="WD40"/>
    <property type="match status" value="4"/>
</dbReference>
<dbReference type="GO" id="GO:0005634">
    <property type="term" value="C:nucleus"/>
    <property type="evidence" value="ECO:0007669"/>
    <property type="project" value="UniProtKB-SubCell"/>
</dbReference>
<evidence type="ECO:0000256" key="3">
    <source>
        <dbReference type="ARBA" id="ARBA00022737"/>
    </source>
</evidence>
<accession>A0A5J4YNU4</accession>
<evidence type="ECO:0000313" key="8">
    <source>
        <dbReference type="EMBL" id="KAA8492986.1"/>
    </source>
</evidence>
<evidence type="ECO:0000256" key="5">
    <source>
        <dbReference type="ARBA" id="ARBA00023242"/>
    </source>
</evidence>
<dbReference type="SMART" id="SM00320">
    <property type="entry name" value="WD40"/>
    <property type="match status" value="6"/>
</dbReference>
<feature type="repeat" description="WD" evidence="6">
    <location>
        <begin position="388"/>
        <end position="422"/>
    </location>
</feature>
<dbReference type="PROSITE" id="PS00678">
    <property type="entry name" value="WD_REPEATS_1"/>
    <property type="match status" value="2"/>
</dbReference>
<reference evidence="9" key="1">
    <citation type="journal article" date="2019" name="Nat. Commun.">
        <title>Expansion of phycobilisome linker gene families in mesophilic red algae.</title>
        <authorList>
            <person name="Lee J."/>
            <person name="Kim D."/>
            <person name="Bhattacharya D."/>
            <person name="Yoon H.S."/>
        </authorList>
    </citation>
    <scope>NUCLEOTIDE SEQUENCE [LARGE SCALE GENOMIC DNA]</scope>
    <source>
        <strain evidence="9">CCMP 1328</strain>
    </source>
</reference>
<dbReference type="EMBL" id="VRMN01000008">
    <property type="protein sequence ID" value="KAA8492986.1"/>
    <property type="molecule type" value="Genomic_DNA"/>
</dbReference>
<keyword evidence="4" id="KW-0156">Chromatin regulator</keyword>
<gene>
    <name evidence="8" type="ORF">FVE85_9258</name>
</gene>
<dbReference type="OMA" id="PHEEGCL"/>
<dbReference type="Proteomes" id="UP000324585">
    <property type="component" value="Unassembled WGS sequence"/>
</dbReference>
<feature type="domain" description="Histone-binding protein RBBP4-like N-terminal" evidence="7">
    <location>
        <begin position="16"/>
        <end position="85"/>
    </location>
</feature>
<protein>
    <submittedName>
        <fullName evidence="8">Histone-binding protein RBBP4</fullName>
    </submittedName>
</protein>
<dbReference type="InterPro" id="IPR050459">
    <property type="entry name" value="WD_repeat_RBAP46/RBAP48/MSI1"/>
</dbReference>
<dbReference type="Gene3D" id="2.130.10.10">
    <property type="entry name" value="YVTN repeat-like/Quinoprotein amine dehydrogenase"/>
    <property type="match status" value="1"/>
</dbReference>
<dbReference type="Pfam" id="PF12265">
    <property type="entry name" value="CAF1C_H4-bd"/>
    <property type="match status" value="1"/>
</dbReference>
<dbReference type="PANTHER" id="PTHR22850">
    <property type="entry name" value="WD40 REPEAT FAMILY"/>
    <property type="match status" value="1"/>
</dbReference>
<dbReference type="InterPro" id="IPR019775">
    <property type="entry name" value="WD40_repeat_CS"/>
</dbReference>
<sequence>MVGIELEPKEDYIINEEYKVWKKNTPFLYDLVITKGLEWPSLTCQWLPHKNTTTGMDYSVQQLLLGTHTSDEEQNSLMVAEVRLPLDSTLADGGSYRDGAGVHSKDGAEDAGGFGYGGLGKVEVIQKINHDGEVNRARYCPQKPTIVATKTVSADICIFALDKHPMKPVNNGVCSPQLKLTGHKKEGYGLSWNPINAGHLISAGEDALLCYFDIESHIESIASTSAGASAAASVGPLHSFSFHKDVIEDVAFHQMNGSVFASVGDDRKLAIWDVRDSSSRSKPVNSVDAHSREINCVAFSPFSEHILATGSADSTIGLWDMRNLSVKAHSLDSHNDEVLQLAWSPHFETILASASADRRINFWCLSQIGEEQDPEDAEDGPPELLFIHGGHTSKLSDFSWNPNEPWIVASVAEDNIVQIWEMAEHIYEGLQDIETVDNSKRQVVDDEDLE</sequence>
<evidence type="ECO:0000256" key="4">
    <source>
        <dbReference type="ARBA" id="ARBA00022853"/>
    </source>
</evidence>
<dbReference type="PRINTS" id="PR00320">
    <property type="entry name" value="GPROTEINBRPT"/>
</dbReference>
<comment type="subcellular location">
    <subcellularLocation>
        <location evidence="1">Nucleus</location>
    </subcellularLocation>
</comment>
<dbReference type="InterPro" id="IPR001680">
    <property type="entry name" value="WD40_rpt"/>
</dbReference>
<dbReference type="InterPro" id="IPR036322">
    <property type="entry name" value="WD40_repeat_dom_sf"/>
</dbReference>
<feature type="repeat" description="WD" evidence="6">
    <location>
        <begin position="287"/>
        <end position="323"/>
    </location>
</feature>
<keyword evidence="2 6" id="KW-0853">WD repeat</keyword>
<proteinExistence type="predicted"/>
<keyword evidence="5" id="KW-0539">Nucleus</keyword>
<dbReference type="GO" id="GO:0006325">
    <property type="term" value="P:chromatin organization"/>
    <property type="evidence" value="ECO:0007669"/>
    <property type="project" value="UniProtKB-KW"/>
</dbReference>
<dbReference type="PROSITE" id="PS50082">
    <property type="entry name" value="WD_REPEATS_2"/>
    <property type="match status" value="4"/>
</dbReference>
<keyword evidence="3" id="KW-0677">Repeat</keyword>
<organism evidence="8 9">
    <name type="scientific">Porphyridium purpureum</name>
    <name type="common">Red alga</name>
    <name type="synonym">Porphyridium cruentum</name>
    <dbReference type="NCBI Taxonomy" id="35688"/>
    <lineage>
        <taxon>Eukaryota</taxon>
        <taxon>Rhodophyta</taxon>
        <taxon>Bangiophyceae</taxon>
        <taxon>Porphyridiales</taxon>
        <taxon>Porphyridiaceae</taxon>
        <taxon>Porphyridium</taxon>
    </lineage>
</organism>